<keyword evidence="2" id="KW-1185">Reference proteome</keyword>
<dbReference type="PIRSF" id="PIRSF021377">
    <property type="entry name" value="YtfJ"/>
    <property type="match status" value="1"/>
</dbReference>
<reference evidence="1 2" key="1">
    <citation type="submission" date="2016-09" db="EMBL/GenBank/DDBJ databases">
        <title>Genomic analysis reveals versatility of anaerobic energy metabolism of Geosporobacter ferrireducens IRF9 of phylum Firmicutes.</title>
        <authorList>
            <person name="Kim S.-J."/>
        </authorList>
    </citation>
    <scope>NUCLEOTIDE SEQUENCE [LARGE SCALE GENOMIC DNA]</scope>
    <source>
        <strain evidence="1 2">IRF9</strain>
    </source>
</reference>
<dbReference type="STRING" id="1424294.Gferi_05865"/>
<dbReference type="Proteomes" id="UP000095743">
    <property type="component" value="Chromosome"/>
</dbReference>
<dbReference type="KEGG" id="gfe:Gferi_05865"/>
<protein>
    <submittedName>
        <fullName evidence="1">Sporulation protein</fullName>
    </submittedName>
</protein>
<accession>A0A1D8GDZ0</accession>
<dbReference type="PANTHER" id="PTHR39162:SF1">
    <property type="entry name" value="SPORULATION PROTEIN YTFJ"/>
    <property type="match status" value="1"/>
</dbReference>
<sequence>MTLNLNENVNTLFENLEQFLTSKTVIGEAIGIGEITLVPIINLTFGVGTGGGNGSDEKGIKGMGAGGGVGAKVAPAAILVIKGDSVEMLPIKSSNGLEKLMDRVPEIVSKIKIKKGGISKGEE</sequence>
<organism evidence="1 2">
    <name type="scientific">Geosporobacter ferrireducens</name>
    <dbReference type="NCBI Taxonomy" id="1424294"/>
    <lineage>
        <taxon>Bacteria</taxon>
        <taxon>Bacillati</taxon>
        <taxon>Bacillota</taxon>
        <taxon>Clostridia</taxon>
        <taxon>Peptostreptococcales</taxon>
        <taxon>Thermotaleaceae</taxon>
        <taxon>Geosporobacter</taxon>
    </lineage>
</organism>
<dbReference type="AlphaFoldDB" id="A0A1D8GDZ0"/>
<gene>
    <name evidence="1" type="ORF">Gferi_05865</name>
</gene>
<dbReference type="EMBL" id="CP017269">
    <property type="protein sequence ID" value="AOT69126.1"/>
    <property type="molecule type" value="Genomic_DNA"/>
</dbReference>
<evidence type="ECO:0000313" key="1">
    <source>
        <dbReference type="EMBL" id="AOT69126.1"/>
    </source>
</evidence>
<dbReference type="Pfam" id="PF09579">
    <property type="entry name" value="Spore_YtfJ"/>
    <property type="match status" value="1"/>
</dbReference>
<dbReference type="InterPro" id="IPR014229">
    <property type="entry name" value="Spore_YtfJ"/>
</dbReference>
<dbReference type="PANTHER" id="PTHR39162">
    <property type="entry name" value="GLL3345 PROTEIN"/>
    <property type="match status" value="1"/>
</dbReference>
<proteinExistence type="predicted"/>
<evidence type="ECO:0000313" key="2">
    <source>
        <dbReference type="Proteomes" id="UP000095743"/>
    </source>
</evidence>
<dbReference type="OrthoDB" id="1711150at2"/>
<name>A0A1D8GDZ0_9FIRM</name>
<dbReference type="RefSeq" id="WP_069974692.1">
    <property type="nucleotide sequence ID" value="NZ_CP017269.1"/>
</dbReference>